<dbReference type="OrthoDB" id="6077854at2759"/>
<sequence length="244" mass="27677">MKNTRETRIVVDPSGNRIIGGDNTGLILGIVVPIGVVVVGFLVWKIKRQNQELKLLSKAEVDEFIFGKPEFLNHHSSSEEVKNYAPFLPYNKDYEISREQLDIDMNSVLGIGAYAIVLRGNIHQLGIRMRVAVKTAKPMDEVCYFKALLSELKIMCFIGSHTNVVNLVGAYTKKIQSREIYIAIEYCENGNFLSYLRRNAFILFSEKTDNVTEMCAKRGLKLIKDTDQQSSMFHNINHVHSASF</sequence>
<dbReference type="AlphaFoldDB" id="A0A1D2MDX8"/>
<dbReference type="InterPro" id="IPR011009">
    <property type="entry name" value="Kinase-like_dom_sf"/>
</dbReference>
<reference evidence="5 6" key="1">
    <citation type="journal article" date="2016" name="Genome Biol. Evol.">
        <title>Gene Family Evolution Reflects Adaptation to Soil Environmental Stressors in the Genome of the Collembolan Orchesella cincta.</title>
        <authorList>
            <person name="Faddeeva-Vakhrusheva A."/>
            <person name="Derks M.F."/>
            <person name="Anvar S.Y."/>
            <person name="Agamennone V."/>
            <person name="Suring W."/>
            <person name="Smit S."/>
            <person name="van Straalen N.M."/>
            <person name="Roelofs D."/>
        </authorList>
    </citation>
    <scope>NUCLEOTIDE SEQUENCE [LARGE SCALE GENOMIC DNA]</scope>
    <source>
        <tissue evidence="5">Mixed pool</tissue>
    </source>
</reference>
<dbReference type="GO" id="GO:0005886">
    <property type="term" value="C:plasma membrane"/>
    <property type="evidence" value="ECO:0007669"/>
    <property type="project" value="TreeGrafter"/>
</dbReference>
<dbReference type="PROSITE" id="PS50011">
    <property type="entry name" value="PROTEIN_KINASE_DOM"/>
    <property type="match status" value="1"/>
</dbReference>
<keyword evidence="5" id="KW-0808">Transferase</keyword>
<dbReference type="InterPro" id="IPR017441">
    <property type="entry name" value="Protein_kinase_ATP_BS"/>
</dbReference>
<proteinExistence type="predicted"/>
<dbReference type="GO" id="GO:0004714">
    <property type="term" value="F:transmembrane receptor protein tyrosine kinase activity"/>
    <property type="evidence" value="ECO:0007669"/>
    <property type="project" value="TreeGrafter"/>
</dbReference>
<evidence type="ECO:0000256" key="1">
    <source>
        <dbReference type="ARBA" id="ARBA00004167"/>
    </source>
</evidence>
<dbReference type="SUPFAM" id="SSF56112">
    <property type="entry name" value="Protein kinase-like (PK-like)"/>
    <property type="match status" value="1"/>
</dbReference>
<keyword evidence="5" id="KW-0675">Receptor</keyword>
<dbReference type="Gene3D" id="3.30.200.20">
    <property type="entry name" value="Phosphorylase Kinase, domain 1"/>
    <property type="match status" value="1"/>
</dbReference>
<keyword evidence="3" id="KW-1133">Transmembrane helix</keyword>
<evidence type="ECO:0000256" key="2">
    <source>
        <dbReference type="PROSITE-ProRule" id="PRU10141"/>
    </source>
</evidence>
<comment type="subcellular location">
    <subcellularLocation>
        <location evidence="1">Membrane</location>
        <topology evidence="1">Single-pass membrane protein</topology>
    </subcellularLocation>
</comment>
<dbReference type="InterPro" id="IPR020635">
    <property type="entry name" value="Tyr_kinase_cat_dom"/>
</dbReference>
<feature type="transmembrane region" description="Helical" evidence="3">
    <location>
        <begin position="26"/>
        <end position="44"/>
    </location>
</feature>
<name>A0A1D2MDX8_ORCCI</name>
<keyword evidence="3" id="KW-0472">Membrane</keyword>
<evidence type="ECO:0000259" key="4">
    <source>
        <dbReference type="PROSITE" id="PS50011"/>
    </source>
</evidence>
<dbReference type="PANTHER" id="PTHR24416:SF600">
    <property type="entry name" value="PDGF- AND VEGF-RECEPTOR RELATED, ISOFORM J"/>
    <property type="match status" value="1"/>
</dbReference>
<dbReference type="STRING" id="48709.A0A1D2MDX8"/>
<keyword evidence="5" id="KW-0418">Kinase</keyword>
<evidence type="ECO:0000313" key="6">
    <source>
        <dbReference type="Proteomes" id="UP000094527"/>
    </source>
</evidence>
<keyword evidence="2" id="KW-0067">ATP-binding</keyword>
<comment type="caution">
    <text evidence="5">The sequence shown here is derived from an EMBL/GenBank/DDBJ whole genome shotgun (WGS) entry which is preliminary data.</text>
</comment>
<dbReference type="EMBL" id="LJIJ01001664">
    <property type="protein sequence ID" value="ODM91122.1"/>
    <property type="molecule type" value="Genomic_DNA"/>
</dbReference>
<dbReference type="InterPro" id="IPR000719">
    <property type="entry name" value="Prot_kinase_dom"/>
</dbReference>
<accession>A0A1D2MDX8</accession>
<protein>
    <submittedName>
        <fullName evidence="5">Receptor-like tyrosine-protein kinase kin-16</fullName>
    </submittedName>
</protein>
<dbReference type="InterPro" id="IPR001245">
    <property type="entry name" value="Ser-Thr/Tyr_kinase_cat_dom"/>
</dbReference>
<dbReference type="Proteomes" id="UP000094527">
    <property type="component" value="Unassembled WGS sequence"/>
</dbReference>
<keyword evidence="2" id="KW-0547">Nucleotide-binding</keyword>
<organism evidence="5 6">
    <name type="scientific">Orchesella cincta</name>
    <name type="common">Springtail</name>
    <name type="synonym">Podura cincta</name>
    <dbReference type="NCBI Taxonomy" id="48709"/>
    <lineage>
        <taxon>Eukaryota</taxon>
        <taxon>Metazoa</taxon>
        <taxon>Ecdysozoa</taxon>
        <taxon>Arthropoda</taxon>
        <taxon>Hexapoda</taxon>
        <taxon>Collembola</taxon>
        <taxon>Entomobryomorpha</taxon>
        <taxon>Entomobryoidea</taxon>
        <taxon>Orchesellidae</taxon>
        <taxon>Orchesellinae</taxon>
        <taxon>Orchesella</taxon>
    </lineage>
</organism>
<dbReference type="GO" id="GO:0007169">
    <property type="term" value="P:cell surface receptor protein tyrosine kinase signaling pathway"/>
    <property type="evidence" value="ECO:0007669"/>
    <property type="project" value="TreeGrafter"/>
</dbReference>
<dbReference type="InterPro" id="IPR050122">
    <property type="entry name" value="RTK"/>
</dbReference>
<dbReference type="PANTHER" id="PTHR24416">
    <property type="entry name" value="TYROSINE-PROTEIN KINASE RECEPTOR"/>
    <property type="match status" value="1"/>
</dbReference>
<dbReference type="Pfam" id="PF07714">
    <property type="entry name" value="PK_Tyr_Ser-Thr"/>
    <property type="match status" value="1"/>
</dbReference>
<feature type="domain" description="Protein kinase" evidence="4">
    <location>
        <begin position="103"/>
        <end position="244"/>
    </location>
</feature>
<dbReference type="GO" id="GO:0043235">
    <property type="term" value="C:receptor complex"/>
    <property type="evidence" value="ECO:0007669"/>
    <property type="project" value="TreeGrafter"/>
</dbReference>
<evidence type="ECO:0000313" key="5">
    <source>
        <dbReference type="EMBL" id="ODM91122.1"/>
    </source>
</evidence>
<keyword evidence="3" id="KW-0812">Transmembrane</keyword>
<dbReference type="PROSITE" id="PS00107">
    <property type="entry name" value="PROTEIN_KINASE_ATP"/>
    <property type="match status" value="1"/>
</dbReference>
<feature type="binding site" evidence="2">
    <location>
        <position position="134"/>
    </location>
    <ligand>
        <name>ATP</name>
        <dbReference type="ChEBI" id="CHEBI:30616"/>
    </ligand>
</feature>
<dbReference type="SMART" id="SM00219">
    <property type="entry name" value="TyrKc"/>
    <property type="match status" value="1"/>
</dbReference>
<gene>
    <name evidence="5" type="ORF">Ocin01_15562</name>
</gene>
<keyword evidence="6" id="KW-1185">Reference proteome</keyword>
<dbReference type="GO" id="GO:0005524">
    <property type="term" value="F:ATP binding"/>
    <property type="evidence" value="ECO:0007669"/>
    <property type="project" value="UniProtKB-UniRule"/>
</dbReference>
<evidence type="ECO:0000256" key="3">
    <source>
        <dbReference type="SAM" id="Phobius"/>
    </source>
</evidence>